<comment type="cofactor">
    <cofactor evidence="1 12">
        <name>Mg(2+)</name>
        <dbReference type="ChEBI" id="CHEBI:18420"/>
    </cofactor>
</comment>
<reference evidence="15" key="1">
    <citation type="submission" date="2011-06" db="EMBL/GenBank/DDBJ databases">
        <authorList>
            <consortium name="US DOE Joint Genome Institute (JGI-PGF)"/>
            <person name="Lucas S."/>
            <person name="Han J."/>
            <person name="Lapidus A."/>
            <person name="Cheng J.-F."/>
            <person name="Goodwin L."/>
            <person name="Pitluck S."/>
            <person name="Peters L."/>
            <person name="Land M.L."/>
            <person name="Hauser L."/>
            <person name="Vogl K."/>
            <person name="Liu Z."/>
            <person name="Overmann J."/>
            <person name="Frigaard N.-U."/>
            <person name="Bryant D.A."/>
            <person name="Woyke T.J."/>
        </authorList>
    </citation>
    <scope>NUCLEOTIDE SEQUENCE [LARGE SCALE GENOMIC DNA]</scope>
    <source>
        <strain evidence="15">970</strain>
    </source>
</reference>
<dbReference type="InterPro" id="IPR044878">
    <property type="entry name" value="UbiA_sf"/>
</dbReference>
<evidence type="ECO:0000256" key="2">
    <source>
        <dbReference type="ARBA" id="ARBA00004141"/>
    </source>
</evidence>
<comment type="catalytic activity">
    <reaction evidence="12">
        <text>all-trans-octaprenyl diphosphate + 4-hydroxybenzoate = 4-hydroxy-3-(all-trans-octaprenyl)benzoate + diphosphate</text>
        <dbReference type="Rhea" id="RHEA:27782"/>
        <dbReference type="ChEBI" id="CHEBI:1617"/>
        <dbReference type="ChEBI" id="CHEBI:17879"/>
        <dbReference type="ChEBI" id="CHEBI:33019"/>
        <dbReference type="ChEBI" id="CHEBI:57711"/>
        <dbReference type="EC" id="2.5.1.39"/>
    </reaction>
</comment>
<dbReference type="GO" id="GO:0005886">
    <property type="term" value="C:plasma membrane"/>
    <property type="evidence" value="ECO:0007669"/>
    <property type="project" value="UniProtKB-SubCell"/>
</dbReference>
<dbReference type="STRING" id="631362.Thi970DRAFT_01192"/>
<dbReference type="CDD" id="cd13959">
    <property type="entry name" value="PT_UbiA_COQ2"/>
    <property type="match status" value="1"/>
</dbReference>
<dbReference type="InterPro" id="IPR030470">
    <property type="entry name" value="UbiA_prenylTrfase_CS"/>
</dbReference>
<evidence type="ECO:0000256" key="12">
    <source>
        <dbReference type="HAMAP-Rule" id="MF_01635"/>
    </source>
</evidence>
<comment type="similarity">
    <text evidence="3 12">Belongs to the UbiA prenyltransferase family.</text>
</comment>
<dbReference type="PANTHER" id="PTHR11048">
    <property type="entry name" value="PRENYLTRANSFERASES"/>
    <property type="match status" value="1"/>
</dbReference>
<dbReference type="AlphaFoldDB" id="H8YYJ5"/>
<dbReference type="FunFam" id="1.20.120.1780:FF:000001">
    <property type="entry name" value="4-hydroxybenzoate octaprenyltransferase"/>
    <property type="match status" value="1"/>
</dbReference>
<dbReference type="PANTHER" id="PTHR11048:SF28">
    <property type="entry name" value="4-HYDROXYBENZOATE POLYPRENYLTRANSFERASE, MITOCHONDRIAL"/>
    <property type="match status" value="1"/>
</dbReference>
<dbReference type="Pfam" id="PF01040">
    <property type="entry name" value="UbiA"/>
    <property type="match status" value="1"/>
</dbReference>
<feature type="transmembrane region" description="Helical" evidence="12">
    <location>
        <begin position="177"/>
        <end position="193"/>
    </location>
</feature>
<dbReference type="HOGENOM" id="CLU_034879_1_0_6"/>
<proteinExistence type="inferred from homology"/>
<dbReference type="Proteomes" id="UP000002964">
    <property type="component" value="Unassembled WGS sequence"/>
</dbReference>
<dbReference type="NCBIfam" id="TIGR01474">
    <property type="entry name" value="ubiA_proteo"/>
    <property type="match status" value="1"/>
</dbReference>
<feature type="transmembrane region" description="Helical" evidence="12">
    <location>
        <begin position="280"/>
        <end position="300"/>
    </location>
</feature>
<reference evidence="14 15" key="2">
    <citation type="submission" date="2011-11" db="EMBL/GenBank/DDBJ databases">
        <authorList>
            <consortium name="US DOE Joint Genome Institute"/>
            <person name="Lucas S."/>
            <person name="Han J."/>
            <person name="Lapidus A."/>
            <person name="Cheng J.-F."/>
            <person name="Goodwin L."/>
            <person name="Pitluck S."/>
            <person name="Peters L."/>
            <person name="Ovchinnikova G."/>
            <person name="Zhang X."/>
            <person name="Detter J.C."/>
            <person name="Han C."/>
            <person name="Tapia R."/>
            <person name="Land M."/>
            <person name="Hauser L."/>
            <person name="Kyrpides N."/>
            <person name="Ivanova N."/>
            <person name="Pagani I."/>
            <person name="Vogl K."/>
            <person name="Liu Z."/>
            <person name="Overmann J."/>
            <person name="Frigaard N.-U."/>
            <person name="Bryant D."/>
            <person name="Woyke T."/>
        </authorList>
    </citation>
    <scope>NUCLEOTIDE SEQUENCE [LARGE SCALE GENOMIC DNA]</scope>
    <source>
        <strain evidence="14 15">970</strain>
    </source>
</reference>
<dbReference type="GO" id="GO:0006744">
    <property type="term" value="P:ubiquinone biosynthetic process"/>
    <property type="evidence" value="ECO:0007669"/>
    <property type="project" value="UniProtKB-UniRule"/>
</dbReference>
<evidence type="ECO:0000256" key="13">
    <source>
        <dbReference type="NCBIfam" id="TIGR01474"/>
    </source>
</evidence>
<dbReference type="PROSITE" id="PS00943">
    <property type="entry name" value="UBIA"/>
    <property type="match status" value="1"/>
</dbReference>
<dbReference type="GO" id="GO:0008412">
    <property type="term" value="F:4-hydroxybenzoate polyprenyltransferase activity"/>
    <property type="evidence" value="ECO:0007669"/>
    <property type="project" value="UniProtKB-UniRule"/>
</dbReference>
<dbReference type="EMBL" id="JH603168">
    <property type="protein sequence ID" value="EIC23521.1"/>
    <property type="molecule type" value="Genomic_DNA"/>
</dbReference>
<dbReference type="UniPathway" id="UPA00232"/>
<accession>H8YYJ5</accession>
<feature type="transmembrane region" description="Helical" evidence="12">
    <location>
        <begin position="124"/>
        <end position="142"/>
    </location>
</feature>
<evidence type="ECO:0000256" key="5">
    <source>
        <dbReference type="ARBA" id="ARBA00022519"/>
    </source>
</evidence>
<keyword evidence="7 12" id="KW-0831">Ubiquinone biosynthesis</keyword>
<evidence type="ECO:0000256" key="8">
    <source>
        <dbReference type="ARBA" id="ARBA00022692"/>
    </source>
</evidence>
<keyword evidence="8 12" id="KW-0812">Transmembrane</keyword>
<evidence type="ECO:0000256" key="10">
    <source>
        <dbReference type="ARBA" id="ARBA00022989"/>
    </source>
</evidence>
<evidence type="ECO:0000256" key="9">
    <source>
        <dbReference type="ARBA" id="ARBA00022842"/>
    </source>
</evidence>
<evidence type="ECO:0000256" key="3">
    <source>
        <dbReference type="ARBA" id="ARBA00005985"/>
    </source>
</evidence>
<keyword evidence="11 12" id="KW-0472">Membrane</keyword>
<dbReference type="Gene3D" id="1.20.120.1780">
    <property type="entry name" value="UbiA prenyltransferase"/>
    <property type="match status" value="1"/>
</dbReference>
<gene>
    <name evidence="12" type="primary">ubiA</name>
    <name evidence="14" type="ORF">Thi970DRAFT_01192</name>
</gene>
<keyword evidence="15" id="KW-1185">Reference proteome</keyword>
<evidence type="ECO:0000256" key="11">
    <source>
        <dbReference type="ARBA" id="ARBA00023136"/>
    </source>
</evidence>
<dbReference type="FunFam" id="1.10.357.140:FF:000002">
    <property type="entry name" value="4-hydroxybenzoate octaprenyltransferase"/>
    <property type="match status" value="1"/>
</dbReference>
<dbReference type="OrthoDB" id="9782418at2"/>
<feature type="transmembrane region" description="Helical" evidence="12">
    <location>
        <begin position="223"/>
        <end position="241"/>
    </location>
</feature>
<protein>
    <recommendedName>
        <fullName evidence="12 13">4-hydroxybenzoate octaprenyltransferase</fullName>
        <ecNumber evidence="12 13">2.5.1.39</ecNumber>
    </recommendedName>
    <alternativeName>
        <fullName evidence="12">4-HB polyprenyltransferase</fullName>
    </alternativeName>
</protein>
<keyword evidence="5 12" id="KW-0997">Cell inner membrane</keyword>
<dbReference type="Gene3D" id="1.10.357.140">
    <property type="entry name" value="UbiA prenyltransferase"/>
    <property type="match status" value="1"/>
</dbReference>
<dbReference type="HAMAP" id="MF_01635">
    <property type="entry name" value="UbiA"/>
    <property type="match status" value="1"/>
</dbReference>
<evidence type="ECO:0000313" key="15">
    <source>
        <dbReference type="Proteomes" id="UP000002964"/>
    </source>
</evidence>
<keyword evidence="4 12" id="KW-1003">Cell membrane</keyword>
<feature type="transmembrane region" description="Helical" evidence="12">
    <location>
        <begin position="29"/>
        <end position="50"/>
    </location>
</feature>
<feature type="transmembrane region" description="Helical" evidence="12">
    <location>
        <begin position="96"/>
        <end position="118"/>
    </location>
</feature>
<dbReference type="RefSeq" id="WP_009147604.1">
    <property type="nucleotide sequence ID" value="NZ_CP121471.1"/>
</dbReference>
<evidence type="ECO:0000256" key="1">
    <source>
        <dbReference type="ARBA" id="ARBA00001946"/>
    </source>
</evidence>
<comment type="function">
    <text evidence="12">Catalyzes the prenylation of para-hydroxybenzoate (PHB) with an all-trans polyprenyl group. Mediates the second step in the final reaction sequence of ubiquinone-8 (UQ-8) biosynthesis, which is the condensation of the polyisoprenoid side chain with PHB, generating the first membrane-bound Q intermediate 3-octaprenyl-4-hydroxybenzoate.</text>
</comment>
<keyword evidence="9 12" id="KW-0460">Magnesium</keyword>
<feature type="transmembrane region" description="Helical" evidence="12">
    <location>
        <begin position="247"/>
        <end position="268"/>
    </location>
</feature>
<dbReference type="eggNOG" id="COG0382">
    <property type="taxonomic scope" value="Bacteria"/>
</dbReference>
<dbReference type="InterPro" id="IPR000537">
    <property type="entry name" value="UbiA_prenyltransferase"/>
</dbReference>
<keyword evidence="6 12" id="KW-0808">Transferase</keyword>
<evidence type="ECO:0000256" key="7">
    <source>
        <dbReference type="ARBA" id="ARBA00022688"/>
    </source>
</evidence>
<name>H8YYJ5_9GAMM</name>
<dbReference type="InterPro" id="IPR039653">
    <property type="entry name" value="Prenyltransferase"/>
</dbReference>
<dbReference type="InterPro" id="IPR006370">
    <property type="entry name" value="HB_polyprenyltransferase-like"/>
</dbReference>
<keyword evidence="10 12" id="KW-1133">Transmembrane helix</keyword>
<evidence type="ECO:0000313" key="14">
    <source>
        <dbReference type="EMBL" id="EIC23521.1"/>
    </source>
</evidence>
<comment type="pathway">
    <text evidence="12">Cofactor biosynthesis; ubiquinone biosynthesis.</text>
</comment>
<evidence type="ECO:0000256" key="6">
    <source>
        <dbReference type="ARBA" id="ARBA00022679"/>
    </source>
</evidence>
<feature type="transmembrane region" description="Helical" evidence="12">
    <location>
        <begin position="154"/>
        <end position="171"/>
    </location>
</feature>
<comment type="subcellular location">
    <subcellularLocation>
        <location evidence="12">Cell inner membrane</location>
        <topology evidence="12">Multi-pass membrane protein</topology>
    </subcellularLocation>
    <subcellularLocation>
        <location evidence="2">Membrane</location>
        <topology evidence="2">Multi-pass membrane protein</topology>
    </subcellularLocation>
</comment>
<feature type="transmembrane region" description="Helical" evidence="12">
    <location>
        <begin position="56"/>
        <end position="76"/>
    </location>
</feature>
<dbReference type="EC" id="2.5.1.39" evidence="12 13"/>
<sequence>MSVPDVKLAAARGLRLRERLRAYYELVRLHRPIGIFLLMWPALWALWIAGDGQPPWAVVVIFVLGVVLMRSAGCAINDYADRDFDGHVRRTMARPLAAGIIRPGEALGVFVVLCLLAFALVLMLNWQTVALSFVAVGLAAIYPFMKRFTHLPQVFLGAAFGWAVPMAFMAINGSIPGFAWLIFIAAVVWALIYDTQYAMVDREDDLKIGIKSTAILFGQQDRLVVGLLQVLMLALLVGVGLGAGLGFAYYASLAVAAGLALYQQWLIIGREPERCFHAFLNNNYYGMVVFAGVAINYLTLKQQIHSPGWPGL</sequence>
<evidence type="ECO:0000256" key="4">
    <source>
        <dbReference type="ARBA" id="ARBA00022475"/>
    </source>
</evidence>
<organism evidence="14 15">
    <name type="scientific">Thiorhodovibrio frisius</name>
    <dbReference type="NCBI Taxonomy" id="631362"/>
    <lineage>
        <taxon>Bacteria</taxon>
        <taxon>Pseudomonadati</taxon>
        <taxon>Pseudomonadota</taxon>
        <taxon>Gammaproteobacteria</taxon>
        <taxon>Chromatiales</taxon>
        <taxon>Chromatiaceae</taxon>
        <taxon>Thiorhodovibrio</taxon>
    </lineage>
</organism>